<dbReference type="SMART" id="SM00345">
    <property type="entry name" value="HTH_GNTR"/>
    <property type="match status" value="1"/>
</dbReference>
<dbReference type="SUPFAM" id="SSF46785">
    <property type="entry name" value="Winged helix' DNA-binding domain"/>
    <property type="match status" value="1"/>
</dbReference>
<organism evidence="5 6">
    <name type="scientific">Streptosporangium subroseum</name>
    <dbReference type="NCBI Taxonomy" id="106412"/>
    <lineage>
        <taxon>Bacteria</taxon>
        <taxon>Bacillati</taxon>
        <taxon>Actinomycetota</taxon>
        <taxon>Actinomycetes</taxon>
        <taxon>Streptosporangiales</taxon>
        <taxon>Streptosporangiaceae</taxon>
        <taxon>Streptosporangium</taxon>
    </lineage>
</organism>
<proteinExistence type="predicted"/>
<feature type="domain" description="HTH gntR-type" evidence="4">
    <location>
        <begin position="7"/>
        <end position="75"/>
    </location>
</feature>
<keyword evidence="3" id="KW-0804">Transcription</keyword>
<dbReference type="PROSITE" id="PS50949">
    <property type="entry name" value="HTH_GNTR"/>
    <property type="match status" value="1"/>
</dbReference>
<name>A0A239P1V2_9ACTN</name>
<dbReference type="Pfam" id="PF00392">
    <property type="entry name" value="GntR"/>
    <property type="match status" value="1"/>
</dbReference>
<evidence type="ECO:0000256" key="2">
    <source>
        <dbReference type="ARBA" id="ARBA00023125"/>
    </source>
</evidence>
<dbReference type="Proteomes" id="UP000198282">
    <property type="component" value="Unassembled WGS sequence"/>
</dbReference>
<accession>A0A239P1V2</accession>
<dbReference type="RefSeq" id="WP_089213053.1">
    <property type="nucleotide sequence ID" value="NZ_FZOD01000081.1"/>
</dbReference>
<gene>
    <name evidence="5" type="ORF">SAMN05216276_108138</name>
</gene>
<evidence type="ECO:0000256" key="3">
    <source>
        <dbReference type="ARBA" id="ARBA00023163"/>
    </source>
</evidence>
<dbReference type="InterPro" id="IPR050679">
    <property type="entry name" value="Bact_HTH_transcr_reg"/>
</dbReference>
<evidence type="ECO:0000313" key="5">
    <source>
        <dbReference type="EMBL" id="SNT61065.1"/>
    </source>
</evidence>
<reference evidence="5 6" key="1">
    <citation type="submission" date="2017-06" db="EMBL/GenBank/DDBJ databases">
        <authorList>
            <person name="Kim H.J."/>
            <person name="Triplett B.A."/>
        </authorList>
    </citation>
    <scope>NUCLEOTIDE SEQUENCE [LARGE SCALE GENOMIC DNA]</scope>
    <source>
        <strain evidence="5 6">CGMCC 4.2132</strain>
    </source>
</reference>
<sequence>MDWDTGEYVWKQVADVIRQRIKDGQYRPRTPIPSEIRLAEELGVAKGTIRKAVAHLREAGALYTLPQKGTFVSATDNRGDHDEDTRAK</sequence>
<keyword evidence="6" id="KW-1185">Reference proteome</keyword>
<protein>
    <submittedName>
        <fullName evidence="5">Regulatory protein, gntR family</fullName>
    </submittedName>
</protein>
<dbReference type="CDD" id="cd07377">
    <property type="entry name" value="WHTH_GntR"/>
    <property type="match status" value="1"/>
</dbReference>
<dbReference type="OrthoDB" id="4338617at2"/>
<dbReference type="GO" id="GO:0045892">
    <property type="term" value="P:negative regulation of DNA-templated transcription"/>
    <property type="evidence" value="ECO:0007669"/>
    <property type="project" value="TreeGrafter"/>
</dbReference>
<keyword evidence="2" id="KW-0238">DNA-binding</keyword>
<keyword evidence="1" id="KW-0805">Transcription regulation</keyword>
<dbReference type="PANTHER" id="PTHR44846">
    <property type="entry name" value="MANNOSYL-D-GLYCERATE TRANSPORT/METABOLISM SYSTEM REPRESSOR MNGR-RELATED"/>
    <property type="match status" value="1"/>
</dbReference>
<dbReference type="PRINTS" id="PR00035">
    <property type="entry name" value="HTHGNTR"/>
</dbReference>
<evidence type="ECO:0000259" key="4">
    <source>
        <dbReference type="PROSITE" id="PS50949"/>
    </source>
</evidence>
<evidence type="ECO:0000313" key="6">
    <source>
        <dbReference type="Proteomes" id="UP000198282"/>
    </source>
</evidence>
<dbReference type="PANTHER" id="PTHR44846:SF1">
    <property type="entry name" value="MANNOSYL-D-GLYCERATE TRANSPORT_METABOLISM SYSTEM REPRESSOR MNGR-RELATED"/>
    <property type="match status" value="1"/>
</dbReference>
<dbReference type="InterPro" id="IPR036388">
    <property type="entry name" value="WH-like_DNA-bd_sf"/>
</dbReference>
<dbReference type="GO" id="GO:0003677">
    <property type="term" value="F:DNA binding"/>
    <property type="evidence" value="ECO:0007669"/>
    <property type="project" value="UniProtKB-KW"/>
</dbReference>
<dbReference type="AlphaFoldDB" id="A0A239P1V2"/>
<dbReference type="EMBL" id="FZOD01000081">
    <property type="protein sequence ID" value="SNT61065.1"/>
    <property type="molecule type" value="Genomic_DNA"/>
</dbReference>
<dbReference type="InterPro" id="IPR036390">
    <property type="entry name" value="WH_DNA-bd_sf"/>
</dbReference>
<dbReference type="GO" id="GO:0003700">
    <property type="term" value="F:DNA-binding transcription factor activity"/>
    <property type="evidence" value="ECO:0007669"/>
    <property type="project" value="InterPro"/>
</dbReference>
<dbReference type="Gene3D" id="1.10.10.10">
    <property type="entry name" value="Winged helix-like DNA-binding domain superfamily/Winged helix DNA-binding domain"/>
    <property type="match status" value="1"/>
</dbReference>
<dbReference type="InterPro" id="IPR000524">
    <property type="entry name" value="Tscrpt_reg_HTH_GntR"/>
</dbReference>
<evidence type="ECO:0000256" key="1">
    <source>
        <dbReference type="ARBA" id="ARBA00023015"/>
    </source>
</evidence>